<proteinExistence type="inferred from homology"/>
<dbReference type="GO" id="GO:0004357">
    <property type="term" value="F:glutamate-cysteine ligase activity"/>
    <property type="evidence" value="ECO:0007669"/>
    <property type="project" value="UniProtKB-UniRule"/>
</dbReference>
<comment type="catalytic activity">
    <reaction evidence="4">
        <text>L-cysteine + L-glutamate + ATP = gamma-L-glutamyl-L-cysteine + ADP + phosphate + H(+)</text>
        <dbReference type="Rhea" id="RHEA:13285"/>
        <dbReference type="ChEBI" id="CHEBI:15378"/>
        <dbReference type="ChEBI" id="CHEBI:29985"/>
        <dbReference type="ChEBI" id="CHEBI:30616"/>
        <dbReference type="ChEBI" id="CHEBI:35235"/>
        <dbReference type="ChEBI" id="CHEBI:43474"/>
        <dbReference type="ChEBI" id="CHEBI:58173"/>
        <dbReference type="ChEBI" id="CHEBI:456216"/>
        <dbReference type="EC" id="6.3.2.2"/>
    </reaction>
</comment>
<dbReference type="InterPro" id="IPR014746">
    <property type="entry name" value="Gln_synth/guanido_kin_cat_dom"/>
</dbReference>
<name>A0A368N9D7_9EURY</name>
<organism evidence="5 6">
    <name type="scientific">Haloplanus salinus</name>
    <dbReference type="NCBI Taxonomy" id="1126245"/>
    <lineage>
        <taxon>Archaea</taxon>
        <taxon>Methanobacteriati</taxon>
        <taxon>Methanobacteriota</taxon>
        <taxon>Stenosarchaea group</taxon>
        <taxon>Halobacteria</taxon>
        <taxon>Halobacteriales</taxon>
        <taxon>Haloferacaceae</taxon>
        <taxon>Haloplanus</taxon>
    </lineage>
</organism>
<dbReference type="SUPFAM" id="SSF55931">
    <property type="entry name" value="Glutamine synthetase/guanido kinase"/>
    <property type="match status" value="1"/>
</dbReference>
<keyword evidence="6" id="KW-1185">Reference proteome</keyword>
<dbReference type="GO" id="GO:0005524">
    <property type="term" value="F:ATP binding"/>
    <property type="evidence" value="ECO:0007669"/>
    <property type="project" value="UniProtKB-KW"/>
</dbReference>
<dbReference type="Proteomes" id="UP000252189">
    <property type="component" value="Unassembled WGS sequence"/>
</dbReference>
<dbReference type="PANTHER" id="PTHR36510">
    <property type="entry name" value="GLUTAMATE--CYSTEINE LIGASE 2-RELATED"/>
    <property type="match status" value="1"/>
</dbReference>
<reference evidence="5 6" key="1">
    <citation type="submission" date="2018-07" db="EMBL/GenBank/DDBJ databases">
        <title>Genome sequences of Haloplanus salinus JCM 18368T.</title>
        <authorList>
            <person name="Kim Y.B."/>
            <person name="Roh S.W."/>
        </authorList>
    </citation>
    <scope>NUCLEOTIDE SEQUENCE [LARGE SCALE GENOMIC DNA]</scope>
    <source>
        <strain evidence="5 6">JCM 18368</strain>
    </source>
</reference>
<comment type="function">
    <text evidence="4">Catalyzes the synthesis of gamma-glutamylcysteine (gamma-GC), the main low-molecular-weight thiol compound instead of glutathione in halophilic archaea.</text>
</comment>
<accession>A0A368N9D7</accession>
<dbReference type="HAMAP" id="MF_01609">
    <property type="entry name" value="Glu_cys_ligase_2"/>
    <property type="match status" value="1"/>
</dbReference>
<dbReference type="RefSeq" id="WP_114447463.1">
    <property type="nucleotide sequence ID" value="NZ_QPHM01000001.1"/>
</dbReference>
<dbReference type="InterPro" id="IPR050141">
    <property type="entry name" value="GCL_type2/YbdK_subfam"/>
</dbReference>
<evidence type="ECO:0000256" key="3">
    <source>
        <dbReference type="ARBA" id="ARBA00022840"/>
    </source>
</evidence>
<dbReference type="PANTHER" id="PTHR36510:SF1">
    <property type="entry name" value="GLUTAMATE--CYSTEINE LIGASE 2-RELATED"/>
    <property type="match status" value="1"/>
</dbReference>
<dbReference type="EMBL" id="QPHM01000001">
    <property type="protein sequence ID" value="RCU45909.1"/>
    <property type="molecule type" value="Genomic_DNA"/>
</dbReference>
<dbReference type="NCBIfam" id="TIGR02050">
    <property type="entry name" value="gshA_cyan_rel"/>
    <property type="match status" value="1"/>
</dbReference>
<dbReference type="OrthoDB" id="287652at2157"/>
<dbReference type="AlphaFoldDB" id="A0A368N9D7"/>
<gene>
    <name evidence="4" type="primary">gshA</name>
    <name evidence="5" type="ORF">DU504_00470</name>
</gene>
<evidence type="ECO:0000313" key="5">
    <source>
        <dbReference type="EMBL" id="RCU45909.1"/>
    </source>
</evidence>
<evidence type="ECO:0000256" key="4">
    <source>
        <dbReference type="HAMAP-Rule" id="MF_01609"/>
    </source>
</evidence>
<evidence type="ECO:0000313" key="6">
    <source>
        <dbReference type="Proteomes" id="UP000252189"/>
    </source>
</evidence>
<dbReference type="EC" id="6.3.2.2" evidence="4"/>
<dbReference type="Gene3D" id="3.30.590.20">
    <property type="match status" value="1"/>
</dbReference>
<dbReference type="InterPro" id="IPR011793">
    <property type="entry name" value="YbdK"/>
</dbReference>
<keyword evidence="1 4" id="KW-0436">Ligase</keyword>
<evidence type="ECO:0000256" key="2">
    <source>
        <dbReference type="ARBA" id="ARBA00022741"/>
    </source>
</evidence>
<dbReference type="GO" id="GO:0042398">
    <property type="term" value="P:modified amino acid biosynthetic process"/>
    <property type="evidence" value="ECO:0007669"/>
    <property type="project" value="InterPro"/>
</dbReference>
<comment type="caution">
    <text evidence="5">The sequence shown here is derived from an EMBL/GenBank/DDBJ whole genome shotgun (WGS) entry which is preliminary data.</text>
</comment>
<protein>
    <recommendedName>
        <fullName evidence="4">Glutamate--cysteine ligase</fullName>
        <ecNumber evidence="4">6.3.2.2</ecNumber>
    </recommendedName>
    <alternativeName>
        <fullName evidence="4">Gamma-glutamylcysteine synthetase</fullName>
        <shortName evidence="4">GCS</shortName>
        <shortName evidence="4">Gamma-GCS</shortName>
    </alternativeName>
</protein>
<evidence type="ECO:0000256" key="1">
    <source>
        <dbReference type="ARBA" id="ARBA00022598"/>
    </source>
</evidence>
<dbReference type="InterPro" id="IPR006336">
    <property type="entry name" value="GCS2"/>
</dbReference>
<dbReference type="NCBIfam" id="NF010045">
    <property type="entry name" value="PRK13518.1"/>
    <property type="match status" value="1"/>
</dbReference>
<comment type="similarity">
    <text evidence="4">Belongs to the glutamate--cysteine ligase type 2 family. YbdK subfamily.</text>
</comment>
<sequence length="359" mass="40480">MELGSRDAFARMGTLGIEEEFYVVDEAGRPTAGIDDLIYGSEPPEPLADRLDHELFQFTIETQTPLIERPEDARAELARIRQALVDHATDHGYRVAAAGLHPSAKWRELDHATKPRYRAQLDRIQYPQHRNTTAGLHVHVGVDDADKATWIANRLRWYLPPILALSANSPFWNGFDTGLASARAKIFENLPNTGIPTAFEDFDAYRRFERRMVETGSINDRGELWYDVRPHTGHGTVEVRTPDAQADPDRVLAIVEYVHALVLDLADRYADGESPPELRRELLDENKWRAIRYGHDAEFVTRSGEDTASLGTVVDRECDRLGVDGIRDLYADPSGATTQRRIHDEDGHAALRESLLLTP</sequence>
<keyword evidence="3 4" id="KW-0067">ATP-binding</keyword>
<keyword evidence="2 4" id="KW-0547">Nucleotide-binding</keyword>
<dbReference type="Pfam" id="PF04107">
    <property type="entry name" value="GCS2"/>
    <property type="match status" value="1"/>
</dbReference>